<dbReference type="Gene3D" id="3.40.50.2300">
    <property type="match status" value="1"/>
</dbReference>
<feature type="domain" description="Response regulatory" evidence="2">
    <location>
        <begin position="2"/>
        <end position="117"/>
    </location>
</feature>
<comment type="caution">
    <text evidence="1">Lacks conserved residue(s) required for the propagation of feature annotation.</text>
</comment>
<protein>
    <submittedName>
        <fullName evidence="4">Two-component system response regulator</fullName>
    </submittedName>
</protein>
<feature type="domain" description="ANTAR" evidence="3">
    <location>
        <begin position="123"/>
        <end position="184"/>
    </location>
</feature>
<dbReference type="PIRSF" id="PIRSF036382">
    <property type="entry name" value="RR_antiterm"/>
    <property type="match status" value="1"/>
</dbReference>
<dbReference type="GO" id="GO:0003723">
    <property type="term" value="F:RNA binding"/>
    <property type="evidence" value="ECO:0007669"/>
    <property type="project" value="InterPro"/>
</dbReference>
<dbReference type="GO" id="GO:0000160">
    <property type="term" value="P:phosphorelay signal transduction system"/>
    <property type="evidence" value="ECO:0007669"/>
    <property type="project" value="InterPro"/>
</dbReference>
<keyword evidence="5" id="KW-1185">Reference proteome</keyword>
<reference evidence="5" key="1">
    <citation type="submission" date="2020-01" db="EMBL/GenBank/DDBJ databases">
        <title>'Steroidobacter agaridevorans' sp. nov., agar-degrading bacteria isolated from rhizosphere soils.</title>
        <authorList>
            <person name="Ikenaga M."/>
            <person name="Kataoka M."/>
            <person name="Murouchi A."/>
            <person name="Katsuragi S."/>
            <person name="Sakai M."/>
        </authorList>
    </citation>
    <scope>NUCLEOTIDE SEQUENCE [LARGE SCALE GENOMIC DNA]</scope>
    <source>
        <strain evidence="5">YU21-B</strain>
    </source>
</reference>
<dbReference type="RefSeq" id="WP_161812706.1">
    <property type="nucleotide sequence ID" value="NZ_BLJN01000003.1"/>
</dbReference>
<dbReference type="Pfam" id="PF03861">
    <property type="entry name" value="ANTAR"/>
    <property type="match status" value="1"/>
</dbReference>
<dbReference type="Proteomes" id="UP000445000">
    <property type="component" value="Unassembled WGS sequence"/>
</dbReference>
<dbReference type="PROSITE" id="PS50921">
    <property type="entry name" value="ANTAR"/>
    <property type="match status" value="1"/>
</dbReference>
<dbReference type="SUPFAM" id="SSF52172">
    <property type="entry name" value="CheY-like"/>
    <property type="match status" value="1"/>
</dbReference>
<dbReference type="AlphaFoldDB" id="A0A829YCK1"/>
<dbReference type="PROSITE" id="PS50110">
    <property type="entry name" value="RESPONSE_REGULATORY"/>
    <property type="match status" value="1"/>
</dbReference>
<sequence>MRVLVVAESADGAEILKSGVRLGGHELTEVLPLDSALLPALERGKPDVLLLEARSPSLDLLDRLLDAMGSTAMPFAVFAGGDASSQAIENGVRAGAAAYVVDGLEAARVPAILQVALARFDFISGLRSELGLAQQKLAERKFVERAKGLLMKARNLSEDEAYHTLRRMAMERNRRMGDVAKSVIEMAELLN</sequence>
<comment type="caution">
    <text evidence="4">The sequence shown here is derived from an EMBL/GenBank/DDBJ whole genome shotgun (WGS) entry which is preliminary data.</text>
</comment>
<evidence type="ECO:0000313" key="5">
    <source>
        <dbReference type="Proteomes" id="UP000445000"/>
    </source>
</evidence>
<evidence type="ECO:0000313" key="4">
    <source>
        <dbReference type="EMBL" id="GFE81000.1"/>
    </source>
</evidence>
<accession>A0A829YCK1</accession>
<gene>
    <name evidence="4" type="ORF">GCM10011487_30000</name>
</gene>
<evidence type="ECO:0000259" key="2">
    <source>
        <dbReference type="PROSITE" id="PS50110"/>
    </source>
</evidence>
<dbReference type="InterPro" id="IPR011006">
    <property type="entry name" value="CheY-like_superfamily"/>
</dbReference>
<dbReference type="SMART" id="SM01012">
    <property type="entry name" value="ANTAR"/>
    <property type="match status" value="1"/>
</dbReference>
<dbReference type="EMBL" id="BLJN01000003">
    <property type="protein sequence ID" value="GFE81000.1"/>
    <property type="molecule type" value="Genomic_DNA"/>
</dbReference>
<dbReference type="InterPro" id="IPR005561">
    <property type="entry name" value="ANTAR"/>
</dbReference>
<organism evidence="4 5">
    <name type="scientific">Steroidobacter agaridevorans</name>
    <dbReference type="NCBI Taxonomy" id="2695856"/>
    <lineage>
        <taxon>Bacteria</taxon>
        <taxon>Pseudomonadati</taxon>
        <taxon>Pseudomonadota</taxon>
        <taxon>Gammaproteobacteria</taxon>
        <taxon>Steroidobacterales</taxon>
        <taxon>Steroidobacteraceae</taxon>
        <taxon>Steroidobacter</taxon>
    </lineage>
</organism>
<dbReference type="InterPro" id="IPR036388">
    <property type="entry name" value="WH-like_DNA-bd_sf"/>
</dbReference>
<dbReference type="InterPro" id="IPR001789">
    <property type="entry name" value="Sig_transdc_resp-reg_receiver"/>
</dbReference>
<proteinExistence type="predicted"/>
<evidence type="ECO:0000256" key="1">
    <source>
        <dbReference type="PROSITE-ProRule" id="PRU00169"/>
    </source>
</evidence>
<evidence type="ECO:0000259" key="3">
    <source>
        <dbReference type="PROSITE" id="PS50921"/>
    </source>
</evidence>
<dbReference type="InterPro" id="IPR008327">
    <property type="entry name" value="Sig_transdc_resp-reg_antiterm"/>
</dbReference>
<dbReference type="Gene3D" id="1.10.10.10">
    <property type="entry name" value="Winged helix-like DNA-binding domain superfamily/Winged helix DNA-binding domain"/>
    <property type="match status" value="1"/>
</dbReference>
<name>A0A829YCK1_9GAMM</name>